<dbReference type="InterPro" id="IPR021352">
    <property type="entry name" value="DUF2971"/>
</dbReference>
<evidence type="ECO:0000313" key="1">
    <source>
        <dbReference type="EMBL" id="ASF46679.1"/>
    </source>
</evidence>
<dbReference type="EMBL" id="CP022129">
    <property type="protein sequence ID" value="ASF46679.1"/>
    <property type="molecule type" value="Genomic_DNA"/>
</dbReference>
<organism evidence="1 2">
    <name type="scientific">Methylovulum psychrotolerans</name>
    <dbReference type="NCBI Taxonomy" id="1704499"/>
    <lineage>
        <taxon>Bacteria</taxon>
        <taxon>Pseudomonadati</taxon>
        <taxon>Pseudomonadota</taxon>
        <taxon>Gammaproteobacteria</taxon>
        <taxon>Methylococcales</taxon>
        <taxon>Methylococcaceae</taxon>
        <taxon>Methylovulum</taxon>
    </lineage>
</organism>
<name>A0A1Z4BZK5_9GAMM</name>
<evidence type="ECO:0000313" key="2">
    <source>
        <dbReference type="Proteomes" id="UP000197019"/>
    </source>
</evidence>
<dbReference type="Pfam" id="PF11185">
    <property type="entry name" value="DUF2971"/>
    <property type="match status" value="1"/>
</dbReference>
<evidence type="ECO:0008006" key="3">
    <source>
        <dbReference type="Google" id="ProtNLM"/>
    </source>
</evidence>
<reference evidence="1 2" key="1">
    <citation type="submission" date="2017-06" db="EMBL/GenBank/DDBJ databases">
        <title>Genome Sequencing of the methanotroph Methylovulum psychrotolerants str. HV10-M2 isolated from a high-altitude environment.</title>
        <authorList>
            <person name="Mateos-Rivera A."/>
        </authorList>
    </citation>
    <scope>NUCLEOTIDE SEQUENCE [LARGE SCALE GENOMIC DNA]</scope>
    <source>
        <strain evidence="1 2">HV10_M2</strain>
    </source>
</reference>
<dbReference type="KEGG" id="mpsy:CEK71_11675"/>
<dbReference type="Proteomes" id="UP000197019">
    <property type="component" value="Chromosome"/>
</dbReference>
<gene>
    <name evidence="1" type="ORF">CEK71_11675</name>
</gene>
<dbReference type="AlphaFoldDB" id="A0A1Z4BZK5"/>
<proteinExistence type="predicted"/>
<keyword evidence="2" id="KW-1185">Reference proteome</keyword>
<accession>A0A1Z4BZK5</accession>
<sequence length="306" mass="35262">MFWNRSFIIKIYRVIAMSSFYKFIDNNLDVIHSLIGGSIKFTPIPELNDPSELVPNLDIDEIKASLQYLRQHGYSEQDMIYLRQQGNLLQRLAPEVMVIGIPATQEQASQVIRLPFFNDIQNLEPQLYRTATAISSNVGIFCLSQRYDSLPMWAHYAANAKGFVVEFLESELKNEFLGDNTGVLNQLIPVRYGQEISGVTFDPKSHESLFFDKFQDWQYEQEVRIIKPLKECNKVEYKKTECQETGIIYLHQLPFTCIGRVILGWNISPEHRNAVVDYVHSLDSPVEVVQARFSIRTGVELMSLND</sequence>
<protein>
    <recommendedName>
        <fullName evidence="3">DUF2971 domain-containing protein</fullName>
    </recommendedName>
</protein>